<evidence type="ECO:0000313" key="1">
    <source>
        <dbReference type="EMBL" id="JAD37941.1"/>
    </source>
</evidence>
<dbReference type="AlphaFoldDB" id="A0A0A8ZGK7"/>
<sequence length="31" mass="3752">MQLKFKVKIRRINMYGKEYPDPASDVQVIKR</sequence>
<dbReference type="EMBL" id="GBRH01259954">
    <property type="protein sequence ID" value="JAD37941.1"/>
    <property type="molecule type" value="Transcribed_RNA"/>
</dbReference>
<reference evidence="1" key="2">
    <citation type="journal article" date="2015" name="Data Brief">
        <title>Shoot transcriptome of the giant reed, Arundo donax.</title>
        <authorList>
            <person name="Barrero R.A."/>
            <person name="Guerrero F.D."/>
            <person name="Moolhuijzen P."/>
            <person name="Goolsby J.A."/>
            <person name="Tidwell J."/>
            <person name="Bellgard S.E."/>
            <person name="Bellgard M.I."/>
        </authorList>
    </citation>
    <scope>NUCLEOTIDE SEQUENCE</scope>
    <source>
        <tissue evidence="1">Shoot tissue taken approximately 20 cm above the soil surface</tissue>
    </source>
</reference>
<protein>
    <submittedName>
        <fullName evidence="1">Uncharacterized protein</fullName>
    </submittedName>
</protein>
<reference evidence="1" key="1">
    <citation type="submission" date="2014-09" db="EMBL/GenBank/DDBJ databases">
        <authorList>
            <person name="Magalhaes I.L.F."/>
            <person name="Oliveira U."/>
            <person name="Santos F.R."/>
            <person name="Vidigal T.H.D.A."/>
            <person name="Brescovit A.D."/>
            <person name="Santos A.J."/>
        </authorList>
    </citation>
    <scope>NUCLEOTIDE SEQUENCE</scope>
    <source>
        <tissue evidence="1">Shoot tissue taken approximately 20 cm above the soil surface</tissue>
    </source>
</reference>
<proteinExistence type="predicted"/>
<organism evidence="1">
    <name type="scientific">Arundo donax</name>
    <name type="common">Giant reed</name>
    <name type="synonym">Donax arundinaceus</name>
    <dbReference type="NCBI Taxonomy" id="35708"/>
    <lineage>
        <taxon>Eukaryota</taxon>
        <taxon>Viridiplantae</taxon>
        <taxon>Streptophyta</taxon>
        <taxon>Embryophyta</taxon>
        <taxon>Tracheophyta</taxon>
        <taxon>Spermatophyta</taxon>
        <taxon>Magnoliopsida</taxon>
        <taxon>Liliopsida</taxon>
        <taxon>Poales</taxon>
        <taxon>Poaceae</taxon>
        <taxon>PACMAD clade</taxon>
        <taxon>Arundinoideae</taxon>
        <taxon>Arundineae</taxon>
        <taxon>Arundo</taxon>
    </lineage>
</organism>
<name>A0A0A8ZGK7_ARUDO</name>
<accession>A0A0A8ZGK7</accession>